<dbReference type="Pfam" id="PF08534">
    <property type="entry name" value="Redoxin"/>
    <property type="match status" value="1"/>
</dbReference>
<keyword evidence="6" id="KW-0812">Transmembrane</keyword>
<dbReference type="Proteomes" id="UP000027471">
    <property type="component" value="Unassembled WGS sequence"/>
</dbReference>
<evidence type="ECO:0000256" key="3">
    <source>
        <dbReference type="ARBA" id="ARBA00022748"/>
    </source>
</evidence>
<proteinExistence type="inferred from homology"/>
<dbReference type="InterPro" id="IPR036249">
    <property type="entry name" value="Thioredoxin-like_sf"/>
</dbReference>
<evidence type="ECO:0000256" key="2">
    <source>
        <dbReference type="ARBA" id="ARBA00007758"/>
    </source>
</evidence>
<reference evidence="8 9" key="1">
    <citation type="journal article" date="2015" name="Antonie Van Leeuwenhoek">
        <title>Thioclava indica sp. nov., isolated from surface seawater of the Indian Ocean.</title>
        <authorList>
            <person name="Liu Y."/>
            <person name="Lai Q."/>
            <person name="Du J."/>
            <person name="Xu H."/>
            <person name="Jiang L."/>
            <person name="Shao Z."/>
        </authorList>
    </citation>
    <scope>NUCLEOTIDE SEQUENCE [LARGE SCALE GENOMIC DNA]</scope>
    <source>
        <strain evidence="8 9">DT23-4</strain>
    </source>
</reference>
<dbReference type="GO" id="GO:0030288">
    <property type="term" value="C:outer membrane-bounded periplasmic space"/>
    <property type="evidence" value="ECO:0007669"/>
    <property type="project" value="InterPro"/>
</dbReference>
<evidence type="ECO:0000256" key="1">
    <source>
        <dbReference type="ARBA" id="ARBA00004196"/>
    </source>
</evidence>
<gene>
    <name evidence="8" type="ORF">DT23_04490</name>
</gene>
<evidence type="ECO:0000256" key="6">
    <source>
        <dbReference type="SAM" id="Phobius"/>
    </source>
</evidence>
<dbReference type="EMBL" id="AUNB01000029">
    <property type="protein sequence ID" value="KEO59343.1"/>
    <property type="molecule type" value="Genomic_DNA"/>
</dbReference>
<evidence type="ECO:0000256" key="5">
    <source>
        <dbReference type="ARBA" id="ARBA00023284"/>
    </source>
</evidence>
<feature type="domain" description="Thioredoxin" evidence="7">
    <location>
        <begin position="35"/>
        <end position="172"/>
    </location>
</feature>
<name>A0A074JUN4_9RHOB</name>
<keyword evidence="9" id="KW-1185">Reference proteome</keyword>
<sequence length="180" mass="19675">MVKPLMFIPPLIFAGLAGMFIWGMQREDPSQLPTVFAGKPAPPVQLEPLGSFEPFTDVELRDGKVKLVNFWASWCAPCRIEHPNLEALSNEGIPIYGVNYKDTPSKAQAFLSQMGNPYSELGADPKGQMALNWGVYGVPETFVVDGEGKVLFRFAGPVTERVIASDLRPLLEGKTPAPAQ</sequence>
<protein>
    <recommendedName>
        <fullName evidence="7">Thioredoxin domain-containing protein</fullName>
    </recommendedName>
</protein>
<keyword evidence="4" id="KW-1015">Disulfide bond</keyword>
<dbReference type="InterPro" id="IPR004799">
    <property type="entry name" value="Periplasmic_diS_OxRdtase_DsbE"/>
</dbReference>
<dbReference type="Gene3D" id="3.40.30.10">
    <property type="entry name" value="Glutaredoxin"/>
    <property type="match status" value="1"/>
</dbReference>
<evidence type="ECO:0000313" key="9">
    <source>
        <dbReference type="Proteomes" id="UP000027471"/>
    </source>
</evidence>
<comment type="similarity">
    <text evidence="2">Belongs to the thioredoxin family. DsbE subfamily.</text>
</comment>
<dbReference type="PROSITE" id="PS51352">
    <property type="entry name" value="THIOREDOXIN_2"/>
    <property type="match status" value="1"/>
</dbReference>
<dbReference type="PROSITE" id="PS00194">
    <property type="entry name" value="THIOREDOXIN_1"/>
    <property type="match status" value="1"/>
</dbReference>
<dbReference type="CDD" id="cd03010">
    <property type="entry name" value="TlpA_like_DsbE"/>
    <property type="match status" value="1"/>
</dbReference>
<dbReference type="InterPro" id="IPR013766">
    <property type="entry name" value="Thioredoxin_domain"/>
</dbReference>
<keyword evidence="5" id="KW-0676">Redox-active center</keyword>
<dbReference type="GO" id="GO:0017004">
    <property type="term" value="P:cytochrome complex assembly"/>
    <property type="evidence" value="ECO:0007669"/>
    <property type="project" value="UniProtKB-KW"/>
</dbReference>
<keyword evidence="6" id="KW-0472">Membrane</keyword>
<keyword evidence="6" id="KW-1133">Transmembrane helix</keyword>
<dbReference type="RefSeq" id="WP_156023918.1">
    <property type="nucleotide sequence ID" value="NZ_AUNB01000029.1"/>
</dbReference>
<dbReference type="InterPro" id="IPR013740">
    <property type="entry name" value="Redoxin"/>
</dbReference>
<dbReference type="eggNOG" id="COG0526">
    <property type="taxonomic scope" value="Bacteria"/>
</dbReference>
<dbReference type="GO" id="GO:0015036">
    <property type="term" value="F:disulfide oxidoreductase activity"/>
    <property type="evidence" value="ECO:0007669"/>
    <property type="project" value="InterPro"/>
</dbReference>
<evidence type="ECO:0000259" key="7">
    <source>
        <dbReference type="PROSITE" id="PS51352"/>
    </source>
</evidence>
<comment type="caution">
    <text evidence="8">The sequence shown here is derived from an EMBL/GenBank/DDBJ whole genome shotgun (WGS) entry which is preliminary data.</text>
</comment>
<evidence type="ECO:0000256" key="4">
    <source>
        <dbReference type="ARBA" id="ARBA00023157"/>
    </source>
</evidence>
<organism evidence="8 9">
    <name type="scientific">Thioclava indica</name>
    <dbReference type="NCBI Taxonomy" id="1353528"/>
    <lineage>
        <taxon>Bacteria</taxon>
        <taxon>Pseudomonadati</taxon>
        <taxon>Pseudomonadota</taxon>
        <taxon>Alphaproteobacteria</taxon>
        <taxon>Rhodobacterales</taxon>
        <taxon>Paracoccaceae</taxon>
        <taxon>Thioclava</taxon>
    </lineage>
</organism>
<keyword evidence="3" id="KW-0201">Cytochrome c-type biogenesis</keyword>
<dbReference type="STRING" id="1353528.DT23_04490"/>
<feature type="transmembrane region" description="Helical" evidence="6">
    <location>
        <begin position="6"/>
        <end position="24"/>
    </location>
</feature>
<evidence type="ECO:0000313" key="8">
    <source>
        <dbReference type="EMBL" id="KEO59343.1"/>
    </source>
</evidence>
<dbReference type="SUPFAM" id="SSF52833">
    <property type="entry name" value="Thioredoxin-like"/>
    <property type="match status" value="1"/>
</dbReference>
<accession>A0A074JUN4</accession>
<dbReference type="AlphaFoldDB" id="A0A074JUN4"/>
<comment type="subcellular location">
    <subcellularLocation>
        <location evidence="1">Cell envelope</location>
    </subcellularLocation>
</comment>
<dbReference type="InterPro" id="IPR017937">
    <property type="entry name" value="Thioredoxin_CS"/>
</dbReference>
<dbReference type="PANTHER" id="PTHR42852">
    <property type="entry name" value="THIOL:DISULFIDE INTERCHANGE PROTEIN DSBE"/>
    <property type="match status" value="1"/>
</dbReference>
<dbReference type="NCBIfam" id="TIGR00385">
    <property type="entry name" value="dsbE"/>
    <property type="match status" value="1"/>
</dbReference>
<dbReference type="PANTHER" id="PTHR42852:SF6">
    <property type="entry name" value="THIOL:DISULFIDE INTERCHANGE PROTEIN DSBE"/>
    <property type="match status" value="1"/>
</dbReference>
<dbReference type="InterPro" id="IPR050553">
    <property type="entry name" value="Thioredoxin_ResA/DsbE_sf"/>
</dbReference>